<accession>A0A9W9I0F6</accession>
<comment type="caution">
    <text evidence="2">The sequence shown here is derived from an EMBL/GenBank/DDBJ whole genome shotgun (WGS) entry which is preliminary data.</text>
</comment>
<evidence type="ECO:0000313" key="2">
    <source>
        <dbReference type="EMBL" id="KAJ5162382.1"/>
    </source>
</evidence>
<gene>
    <name evidence="2" type="ORF">N7492_007774</name>
</gene>
<evidence type="ECO:0000313" key="3">
    <source>
        <dbReference type="Proteomes" id="UP001146351"/>
    </source>
</evidence>
<reference evidence="2" key="2">
    <citation type="journal article" date="2023" name="IMA Fungus">
        <title>Comparative genomic study of the Penicillium genus elucidates a diverse pangenome and 15 lateral gene transfer events.</title>
        <authorList>
            <person name="Petersen C."/>
            <person name="Sorensen T."/>
            <person name="Nielsen M.R."/>
            <person name="Sondergaard T.E."/>
            <person name="Sorensen J.L."/>
            <person name="Fitzpatrick D.A."/>
            <person name="Frisvad J.C."/>
            <person name="Nielsen K.L."/>
        </authorList>
    </citation>
    <scope>NUCLEOTIDE SEQUENCE</scope>
    <source>
        <strain evidence="2">IBT 21917</strain>
    </source>
</reference>
<feature type="region of interest" description="Disordered" evidence="1">
    <location>
        <begin position="119"/>
        <end position="138"/>
    </location>
</feature>
<reference evidence="2" key="1">
    <citation type="submission" date="2022-11" db="EMBL/GenBank/DDBJ databases">
        <authorList>
            <person name="Petersen C."/>
        </authorList>
    </citation>
    <scope>NUCLEOTIDE SEQUENCE</scope>
    <source>
        <strain evidence="2">IBT 21917</strain>
    </source>
</reference>
<proteinExistence type="predicted"/>
<name>A0A9W9I0F6_9EURO</name>
<dbReference type="EMBL" id="JAPQKO010000005">
    <property type="protein sequence ID" value="KAJ5162382.1"/>
    <property type="molecule type" value="Genomic_DNA"/>
</dbReference>
<protein>
    <submittedName>
        <fullName evidence="2">Uncharacterized protein</fullName>
    </submittedName>
</protein>
<organism evidence="2 3">
    <name type="scientific">Penicillium capsulatum</name>
    <dbReference type="NCBI Taxonomy" id="69766"/>
    <lineage>
        <taxon>Eukaryota</taxon>
        <taxon>Fungi</taxon>
        <taxon>Dikarya</taxon>
        <taxon>Ascomycota</taxon>
        <taxon>Pezizomycotina</taxon>
        <taxon>Eurotiomycetes</taxon>
        <taxon>Eurotiomycetidae</taxon>
        <taxon>Eurotiales</taxon>
        <taxon>Aspergillaceae</taxon>
        <taxon>Penicillium</taxon>
    </lineage>
</organism>
<dbReference type="AlphaFoldDB" id="A0A9W9I0F6"/>
<keyword evidence="3" id="KW-1185">Reference proteome</keyword>
<evidence type="ECO:0000256" key="1">
    <source>
        <dbReference type="SAM" id="MobiDB-lite"/>
    </source>
</evidence>
<sequence>MQVYWTGFILEDQEMRGEVHIKQKGDKALFNINDVNNPVKHQFIPCKTLFTNQKPVPARVQNCRTSFLCSKDDEQRDEGRYSCVVSSSKGHEKDFSLSYCGASNIRDLRLCDRKFQPIPNTENTGIQDSDPPAGEDTQTLSTEYKTSAGDSNKEMILLKGKAGAITLSPSRSVGEQSEIPCNTLFKSERPYLDEPDKVCKVRLSCEGPPKNYYCLVLVNAKSKRLSYCGATNIQRDEKIPNCGPKVLGSKPGTDTDASDDTPVEFQTLVTGAKATDNLKLKITVKGQKKKMAFDRAQDEPPLPCSRLFTTDGAVRKDVSGCKTNLVCEGRPGAYKCLLTKNGLKEGRELSFCGSPDLEDDEKFPYCNIKGLRVKENEYQETHGSKLTIYKTKITGKSDETVVMVFTHGDKIGYRRFDPNPKIIGDEIIPCDHLSSRRKANSESKHDSCRVQLQCAGNPHALTCLVTLPGEFILHHCGTEPKEQYEICDFQSPEIGGGEDEDCDGDADMPDALATLSCDSYKAENYLVHLRSPATNSESKAALYLDPLISLTCV</sequence>
<dbReference type="Proteomes" id="UP001146351">
    <property type="component" value="Unassembled WGS sequence"/>
</dbReference>